<dbReference type="GO" id="GO:0045259">
    <property type="term" value="C:proton-transporting ATP synthase complex"/>
    <property type="evidence" value="ECO:0007669"/>
    <property type="project" value="UniProtKB-KW"/>
</dbReference>
<dbReference type="SUPFAM" id="SSF52943">
    <property type="entry name" value="ATP synthase (F1-ATPase), gamma subunit"/>
    <property type="match status" value="1"/>
</dbReference>
<comment type="similarity">
    <text evidence="3">Belongs to the ATPase gamma chain family.</text>
</comment>
<dbReference type="PRINTS" id="PR00126">
    <property type="entry name" value="ATPASEGAMMA"/>
</dbReference>
<evidence type="ECO:0000256" key="5">
    <source>
        <dbReference type="ARBA" id="ARBA00022781"/>
    </source>
</evidence>
<evidence type="ECO:0000256" key="1">
    <source>
        <dbReference type="ARBA" id="ARBA00003456"/>
    </source>
</evidence>
<evidence type="ECO:0000256" key="4">
    <source>
        <dbReference type="ARBA" id="ARBA00022448"/>
    </source>
</evidence>
<reference evidence="12 13" key="1">
    <citation type="submission" date="2024-01" db="EMBL/GenBank/DDBJ databases">
        <title>The complete chloroplast genome sequence of Lithospermum erythrorhizon: insights into the phylogenetic relationship among Boraginaceae species and the maternal lineages of purple gromwells.</title>
        <authorList>
            <person name="Okada T."/>
            <person name="Watanabe K."/>
        </authorList>
    </citation>
    <scope>NUCLEOTIDE SEQUENCE [LARGE SCALE GENOMIC DNA]</scope>
</reference>
<comment type="subcellular location">
    <subcellularLocation>
        <location evidence="2">Membrane</location>
        <topology evidence="2">Peripheral membrane protein</topology>
    </subcellularLocation>
</comment>
<keyword evidence="6" id="KW-0406">Ion transport</keyword>
<evidence type="ECO:0000313" key="12">
    <source>
        <dbReference type="EMBL" id="GAA0146781.1"/>
    </source>
</evidence>
<evidence type="ECO:0000256" key="8">
    <source>
        <dbReference type="ARBA" id="ARBA00023196"/>
    </source>
</evidence>
<evidence type="ECO:0000256" key="9">
    <source>
        <dbReference type="ARBA" id="ARBA00023310"/>
    </source>
</evidence>
<evidence type="ECO:0000256" key="11">
    <source>
        <dbReference type="ARBA" id="ARBA00038805"/>
    </source>
</evidence>
<evidence type="ECO:0000313" key="13">
    <source>
        <dbReference type="Proteomes" id="UP001454036"/>
    </source>
</evidence>
<sequence length="94" mass="10381">MEAKSGSFSSNMEFEQDPAQILDALMPLYLNSQILKALQESFANELSSRMNEMSNATDNAADLKRDLSIQYNRGRPSKIANEILEIVAGAEALL</sequence>
<keyword evidence="9" id="KW-0066">ATP synthesis</keyword>
<keyword evidence="4" id="KW-0813">Transport</keyword>
<evidence type="ECO:0000256" key="7">
    <source>
        <dbReference type="ARBA" id="ARBA00023136"/>
    </source>
</evidence>
<dbReference type="Pfam" id="PF00231">
    <property type="entry name" value="ATP-synt"/>
    <property type="match status" value="1"/>
</dbReference>
<dbReference type="EMBL" id="BAABME010031707">
    <property type="protein sequence ID" value="GAA0146781.1"/>
    <property type="molecule type" value="Genomic_DNA"/>
</dbReference>
<comment type="caution">
    <text evidence="12">The sequence shown here is derived from an EMBL/GenBank/DDBJ whole genome shotgun (WGS) entry which is preliminary data.</text>
</comment>
<evidence type="ECO:0000256" key="2">
    <source>
        <dbReference type="ARBA" id="ARBA00004170"/>
    </source>
</evidence>
<name>A0AAV3P7U7_LITER</name>
<keyword evidence="13" id="KW-1185">Reference proteome</keyword>
<evidence type="ECO:0000256" key="6">
    <source>
        <dbReference type="ARBA" id="ARBA00023065"/>
    </source>
</evidence>
<dbReference type="InterPro" id="IPR000131">
    <property type="entry name" value="ATP_synth_F1_gsu"/>
</dbReference>
<dbReference type="InterPro" id="IPR035968">
    <property type="entry name" value="ATP_synth_F1_ATPase_gsu"/>
</dbReference>
<dbReference type="AlphaFoldDB" id="A0AAV3P7U7"/>
<protein>
    <recommendedName>
        <fullName evidence="10">F-ATPase gamma subunit</fullName>
    </recommendedName>
</protein>
<keyword evidence="8" id="KW-0139">CF(1)</keyword>
<dbReference type="Gene3D" id="1.10.287.80">
    <property type="entry name" value="ATP synthase, gamma subunit, helix hairpin domain"/>
    <property type="match status" value="1"/>
</dbReference>
<dbReference type="GO" id="GO:0009535">
    <property type="term" value="C:chloroplast thylakoid membrane"/>
    <property type="evidence" value="ECO:0007669"/>
    <property type="project" value="TreeGrafter"/>
</dbReference>
<dbReference type="PANTHER" id="PTHR11693:SF41">
    <property type="entry name" value="ATP SYNTHASE GAMMA CHAIN, CHLOROPLASTIC"/>
    <property type="match status" value="1"/>
</dbReference>
<proteinExistence type="inferred from homology"/>
<evidence type="ECO:0000256" key="10">
    <source>
        <dbReference type="ARBA" id="ARBA00031066"/>
    </source>
</evidence>
<evidence type="ECO:0000256" key="3">
    <source>
        <dbReference type="ARBA" id="ARBA00007681"/>
    </source>
</evidence>
<keyword evidence="5" id="KW-0375">Hydrogen ion transport</keyword>
<dbReference type="Proteomes" id="UP001454036">
    <property type="component" value="Unassembled WGS sequence"/>
</dbReference>
<keyword evidence="7" id="KW-0472">Membrane</keyword>
<accession>A0AAV3P7U7</accession>
<dbReference type="GO" id="GO:0046933">
    <property type="term" value="F:proton-transporting ATP synthase activity, rotational mechanism"/>
    <property type="evidence" value="ECO:0007669"/>
    <property type="project" value="InterPro"/>
</dbReference>
<comment type="subunit">
    <text evidence="11">F-type ATPases have 2 components, CF(1) - the catalytic core - and CF(0) - the membrane proton channel. CF(1) has five subunits: alpha(3), beta(3), gamma(1), delta(1), epsilon(1). CF(0) has four main subunits: a, b, b' and c.</text>
</comment>
<organism evidence="12 13">
    <name type="scientific">Lithospermum erythrorhizon</name>
    <name type="common">Purple gromwell</name>
    <name type="synonym">Lithospermum officinale var. erythrorhizon</name>
    <dbReference type="NCBI Taxonomy" id="34254"/>
    <lineage>
        <taxon>Eukaryota</taxon>
        <taxon>Viridiplantae</taxon>
        <taxon>Streptophyta</taxon>
        <taxon>Embryophyta</taxon>
        <taxon>Tracheophyta</taxon>
        <taxon>Spermatophyta</taxon>
        <taxon>Magnoliopsida</taxon>
        <taxon>eudicotyledons</taxon>
        <taxon>Gunneridae</taxon>
        <taxon>Pentapetalae</taxon>
        <taxon>asterids</taxon>
        <taxon>lamiids</taxon>
        <taxon>Boraginales</taxon>
        <taxon>Boraginaceae</taxon>
        <taxon>Boraginoideae</taxon>
        <taxon>Lithospermeae</taxon>
        <taxon>Lithospermum</taxon>
    </lineage>
</organism>
<dbReference type="PANTHER" id="PTHR11693">
    <property type="entry name" value="ATP SYNTHASE GAMMA CHAIN"/>
    <property type="match status" value="1"/>
</dbReference>
<gene>
    <name evidence="12" type="ORF">LIER_42924</name>
</gene>
<comment type="function">
    <text evidence="1">Produces ATP from ADP in the presence of a proton gradient across the membrane. The gamma chain is believed to be important in regulating ATPase activity and the flow of protons through the CF(0) complex.</text>
</comment>